<sequence length="150" mass="15301">IHEAAGALEGEGEVAGAGAFGRFLAKGLARSPLTEETNIKTSTRKRGRDSPVVVPIRRPLVLARSVGDAPPGHPPPRGVHLGARARHPQSRLGPEAAAQRQAPEAGEPPDVADQEGGEVRRDRGGAVPPPPTGAPSDSGAPSRRGGPPPS</sequence>
<protein>
    <submittedName>
        <fullName evidence="2">Uncharacterized protein</fullName>
    </submittedName>
</protein>
<keyword evidence="3" id="KW-1185">Reference proteome</keyword>
<evidence type="ECO:0000313" key="2">
    <source>
        <dbReference type="EMBL" id="EJK60131.1"/>
    </source>
</evidence>
<feature type="compositionally biased region" description="Low complexity" evidence="1">
    <location>
        <begin position="51"/>
        <end position="62"/>
    </location>
</feature>
<feature type="region of interest" description="Disordered" evidence="1">
    <location>
        <begin position="28"/>
        <end position="150"/>
    </location>
</feature>
<name>K0SGN2_THAOC</name>
<comment type="caution">
    <text evidence="2">The sequence shown here is derived from an EMBL/GenBank/DDBJ whole genome shotgun (WGS) entry which is preliminary data.</text>
</comment>
<reference evidence="2 3" key="1">
    <citation type="journal article" date="2012" name="Genome Biol.">
        <title>Genome and low-iron response of an oceanic diatom adapted to chronic iron limitation.</title>
        <authorList>
            <person name="Lommer M."/>
            <person name="Specht M."/>
            <person name="Roy A.S."/>
            <person name="Kraemer L."/>
            <person name="Andreson R."/>
            <person name="Gutowska M.A."/>
            <person name="Wolf J."/>
            <person name="Bergner S.V."/>
            <person name="Schilhabel M.B."/>
            <person name="Klostermeier U.C."/>
            <person name="Beiko R.G."/>
            <person name="Rosenstiel P."/>
            <person name="Hippler M."/>
            <person name="Laroche J."/>
        </authorList>
    </citation>
    <scope>NUCLEOTIDE SEQUENCE [LARGE SCALE GENOMIC DNA]</scope>
    <source>
        <strain evidence="2 3">CCMP1005</strain>
    </source>
</reference>
<evidence type="ECO:0000256" key="1">
    <source>
        <dbReference type="SAM" id="MobiDB-lite"/>
    </source>
</evidence>
<dbReference type="AlphaFoldDB" id="K0SGN2"/>
<accession>K0SGN2</accession>
<feature type="compositionally biased region" description="Low complexity" evidence="1">
    <location>
        <begin position="134"/>
        <end position="150"/>
    </location>
</feature>
<organism evidence="2 3">
    <name type="scientific">Thalassiosira oceanica</name>
    <name type="common">Marine diatom</name>
    <dbReference type="NCBI Taxonomy" id="159749"/>
    <lineage>
        <taxon>Eukaryota</taxon>
        <taxon>Sar</taxon>
        <taxon>Stramenopiles</taxon>
        <taxon>Ochrophyta</taxon>
        <taxon>Bacillariophyta</taxon>
        <taxon>Coscinodiscophyceae</taxon>
        <taxon>Thalassiosirophycidae</taxon>
        <taxon>Thalassiosirales</taxon>
        <taxon>Thalassiosiraceae</taxon>
        <taxon>Thalassiosira</taxon>
    </lineage>
</organism>
<evidence type="ECO:0000313" key="3">
    <source>
        <dbReference type="Proteomes" id="UP000266841"/>
    </source>
</evidence>
<gene>
    <name evidence="2" type="ORF">THAOC_19573</name>
</gene>
<feature type="non-terminal residue" evidence="2">
    <location>
        <position position="1"/>
    </location>
</feature>
<feature type="compositionally biased region" description="Low complexity" evidence="1">
    <location>
        <begin position="93"/>
        <end position="109"/>
    </location>
</feature>
<dbReference type="EMBL" id="AGNL01021491">
    <property type="protein sequence ID" value="EJK60131.1"/>
    <property type="molecule type" value="Genomic_DNA"/>
</dbReference>
<dbReference type="Proteomes" id="UP000266841">
    <property type="component" value="Unassembled WGS sequence"/>
</dbReference>
<proteinExistence type="predicted"/>